<gene>
    <name evidence="2" type="primary">pol</name>
    <name evidence="2" type="ORF">CR513_02440</name>
</gene>
<organism evidence="2 3">
    <name type="scientific">Mucuna pruriens</name>
    <name type="common">Velvet bean</name>
    <name type="synonym">Dolichos pruriens</name>
    <dbReference type="NCBI Taxonomy" id="157652"/>
    <lineage>
        <taxon>Eukaryota</taxon>
        <taxon>Viridiplantae</taxon>
        <taxon>Streptophyta</taxon>
        <taxon>Embryophyta</taxon>
        <taxon>Tracheophyta</taxon>
        <taxon>Spermatophyta</taxon>
        <taxon>Magnoliopsida</taxon>
        <taxon>eudicotyledons</taxon>
        <taxon>Gunneridae</taxon>
        <taxon>Pentapetalae</taxon>
        <taxon>rosids</taxon>
        <taxon>fabids</taxon>
        <taxon>Fabales</taxon>
        <taxon>Fabaceae</taxon>
        <taxon>Papilionoideae</taxon>
        <taxon>50 kb inversion clade</taxon>
        <taxon>NPAAA clade</taxon>
        <taxon>indigoferoid/millettioid clade</taxon>
        <taxon>Phaseoleae</taxon>
        <taxon>Mucuna</taxon>
    </lineage>
</organism>
<dbReference type="SUPFAM" id="SSF56672">
    <property type="entry name" value="DNA/RNA polymerases"/>
    <property type="match status" value="1"/>
</dbReference>
<name>A0A371ICH7_MUCPR</name>
<evidence type="ECO:0000313" key="2">
    <source>
        <dbReference type="EMBL" id="RDY12719.1"/>
    </source>
</evidence>
<comment type="caution">
    <text evidence="2">The sequence shown here is derived from an EMBL/GenBank/DDBJ whole genome shotgun (WGS) entry which is preliminary data.</text>
</comment>
<dbReference type="AlphaFoldDB" id="A0A371ICH7"/>
<dbReference type="Proteomes" id="UP000257109">
    <property type="component" value="Unassembled WGS sequence"/>
</dbReference>
<dbReference type="InterPro" id="IPR043502">
    <property type="entry name" value="DNA/RNA_pol_sf"/>
</dbReference>
<dbReference type="EMBL" id="QJKJ01000418">
    <property type="protein sequence ID" value="RDY12719.1"/>
    <property type="molecule type" value="Genomic_DNA"/>
</dbReference>
<dbReference type="OrthoDB" id="415724at2759"/>
<accession>A0A371ICH7</accession>
<reference evidence="2" key="1">
    <citation type="submission" date="2018-05" db="EMBL/GenBank/DDBJ databases">
        <title>Draft genome of Mucuna pruriens seed.</title>
        <authorList>
            <person name="Nnadi N.E."/>
            <person name="Vos R."/>
            <person name="Hasami M.H."/>
            <person name="Devisetty U.K."/>
            <person name="Aguiy J.C."/>
        </authorList>
    </citation>
    <scope>NUCLEOTIDE SEQUENCE [LARGE SCALE GENOMIC DNA]</scope>
    <source>
        <strain evidence="2">JCA_2017</strain>
    </source>
</reference>
<sequence length="217" mass="25630">MHSKPNMSLKEHLKHLRSVLHVLRKEKLYANFDNSKGFKVDEEKEEQERVFNSLKEYLTNAPLLVLPNFTKSFEIESDTSSIGIGAVLMQEGHLINYFSEKLSGDTLNYPTYHKELYALVRSLKTWQYYLMPKELKHLKGETKLNKRHAKWLEFIEQFPYVIKYVKEKENVFVDALSRSYTLFSTLDTKLLGFEYVKEMYVIDPNFAHILILGLKRL</sequence>
<dbReference type="CDD" id="cd09274">
    <property type="entry name" value="RNase_HI_RT_Ty3"/>
    <property type="match status" value="1"/>
</dbReference>
<feature type="non-terminal residue" evidence="2">
    <location>
        <position position="1"/>
    </location>
</feature>
<dbReference type="Pfam" id="PF17919">
    <property type="entry name" value="RT_RNaseH_2"/>
    <property type="match status" value="1"/>
</dbReference>
<dbReference type="PANTHER" id="PTHR35046:SF9">
    <property type="entry name" value="RNA-DIRECTED DNA POLYMERASE"/>
    <property type="match status" value="1"/>
</dbReference>
<feature type="domain" description="Reverse transcriptase/retrotransposon-derived protein RNase H-like" evidence="1">
    <location>
        <begin position="45"/>
        <end position="134"/>
    </location>
</feature>
<evidence type="ECO:0000313" key="3">
    <source>
        <dbReference type="Proteomes" id="UP000257109"/>
    </source>
</evidence>
<proteinExistence type="predicted"/>
<evidence type="ECO:0000259" key="1">
    <source>
        <dbReference type="Pfam" id="PF17919"/>
    </source>
</evidence>
<keyword evidence="3" id="KW-1185">Reference proteome</keyword>
<protein>
    <submittedName>
        <fullName evidence="2">Retrovirus-related Pol polyprotein from transposon 17.6</fullName>
    </submittedName>
</protein>
<dbReference type="PANTHER" id="PTHR35046">
    <property type="entry name" value="ZINC KNUCKLE (CCHC-TYPE) FAMILY PROTEIN"/>
    <property type="match status" value="1"/>
</dbReference>
<dbReference type="InterPro" id="IPR041577">
    <property type="entry name" value="RT_RNaseH_2"/>
</dbReference>
<dbReference type="STRING" id="157652.A0A371ICH7"/>